<dbReference type="InterPro" id="IPR042099">
    <property type="entry name" value="ANL_N_sf"/>
</dbReference>
<dbReference type="Pfam" id="PF23562">
    <property type="entry name" value="AMP-binding_C_3"/>
    <property type="match status" value="1"/>
</dbReference>
<dbReference type="InterPro" id="IPR000873">
    <property type="entry name" value="AMP-dep_synth/lig_dom"/>
</dbReference>
<dbReference type="GO" id="GO:0004467">
    <property type="term" value="F:long-chain fatty acid-CoA ligase activity"/>
    <property type="evidence" value="ECO:0007669"/>
    <property type="project" value="UniProtKB-EC"/>
</dbReference>
<dbReference type="RefSeq" id="WP_154543900.1">
    <property type="nucleotide sequence ID" value="NZ_VULO01000004.1"/>
</dbReference>
<gene>
    <name evidence="6" type="ORF">FYJ24_04215</name>
</gene>
<dbReference type="PANTHER" id="PTHR43272:SF33">
    <property type="entry name" value="AMP-BINDING DOMAIN-CONTAINING PROTEIN-RELATED"/>
    <property type="match status" value="1"/>
</dbReference>
<evidence type="ECO:0000256" key="2">
    <source>
        <dbReference type="ARBA" id="ARBA00022840"/>
    </source>
</evidence>
<dbReference type="AlphaFoldDB" id="A0A6N7W6C3"/>
<protein>
    <submittedName>
        <fullName evidence="6">Long-chain fatty acid--CoA ligase</fullName>
    </submittedName>
</protein>
<accession>A0A6N7W6C3</accession>
<dbReference type="InterPro" id="IPR020845">
    <property type="entry name" value="AMP-binding_CS"/>
</dbReference>
<evidence type="ECO:0000256" key="4">
    <source>
        <dbReference type="SAM" id="MobiDB-lite"/>
    </source>
</evidence>
<dbReference type="Pfam" id="PF00501">
    <property type="entry name" value="AMP-binding"/>
    <property type="match status" value="1"/>
</dbReference>
<feature type="domain" description="AMP-dependent synthetase/ligase" evidence="5">
    <location>
        <begin position="41"/>
        <end position="452"/>
    </location>
</feature>
<dbReference type="Gene3D" id="3.30.300.30">
    <property type="match status" value="1"/>
</dbReference>
<reference evidence="6 7" key="1">
    <citation type="submission" date="2019-08" db="EMBL/GenBank/DDBJ databases">
        <title>In-depth cultivation of the pig gut microbiome towards novel bacterial diversity and tailored functional studies.</title>
        <authorList>
            <person name="Wylensek D."/>
            <person name="Hitch T.C.A."/>
            <person name="Clavel T."/>
        </authorList>
    </citation>
    <scope>NUCLEOTIDE SEQUENCE [LARGE SCALE GENOMIC DNA]</scope>
    <source>
        <strain evidence="6 7">WB03_NA08</strain>
    </source>
</reference>
<dbReference type="CDD" id="cd05907">
    <property type="entry name" value="VL_LC_FACS_like"/>
    <property type="match status" value="1"/>
</dbReference>
<dbReference type="GO" id="GO:0016020">
    <property type="term" value="C:membrane"/>
    <property type="evidence" value="ECO:0007669"/>
    <property type="project" value="TreeGrafter"/>
</dbReference>
<dbReference type="SUPFAM" id="SSF56801">
    <property type="entry name" value="Acetyl-CoA synthetase-like"/>
    <property type="match status" value="1"/>
</dbReference>
<keyword evidence="2" id="KW-0067">ATP-binding</keyword>
<dbReference type="PANTHER" id="PTHR43272">
    <property type="entry name" value="LONG-CHAIN-FATTY-ACID--COA LIGASE"/>
    <property type="match status" value="1"/>
</dbReference>
<keyword evidence="7" id="KW-1185">Reference proteome</keyword>
<dbReference type="PROSITE" id="PS00455">
    <property type="entry name" value="AMP_BINDING"/>
    <property type="match status" value="1"/>
</dbReference>
<evidence type="ECO:0000259" key="5">
    <source>
        <dbReference type="Pfam" id="PF00501"/>
    </source>
</evidence>
<dbReference type="Proteomes" id="UP000470875">
    <property type="component" value="Unassembled WGS sequence"/>
</dbReference>
<sequence>MHQSPDGAWDNPALIEVDDNDSIPALVFKRATERPKQIIAEKRAGVGHWQEVTAGEFVSHVKELARGMYGLGVRKGDSVAILAATSYEWAALDVAILSLGARTVPIYESDSAVQIAHILRDAHVTLVVTQTAQQADLVASVRTDSVKDILSIDRAGIRVLIHEGHAVEPAIIEQSVEELTMDDVATIIYTSGTTGVPKGVKLSHGNFMRAGMQAHDILPELIKDPNSRTLLFLPVAHVLARFVMHCILIGQGRLGFCPDTRTLIHDIETFKPTMMLAVPRVLEKVYNTAAAKTGTGLKGALFSWSAKTARKMSQATAFPLAPKEKDETTASEIPDASTIRTSDGPTFALKLAHGVADTLVLRKIRNILGPNLHTIICGGAPLNPDLANFYRGLGITLLQGYGLSETTGPITVHRPDDNPPDSVGYLWPGNSMKIAEDGELLLKGISVSSGYHNLPEATAESFKDGWFHTGDLGAIDEDGRLSITGRKKELIVTAGGKNVSPEILEHHLGTHPLIGHVLVFGDARPYIGALITLDAEMLPQWLKNHGLDVVSTHEAASLEEVKAAIARAIVRANGRVSRAESIRRYRIIHTEFTVENGYLTPSLKLKRHKVLEDYAQEITEVYDFSSDQISRVGGSIDASQLDSSK</sequence>
<keyword evidence="1" id="KW-0547">Nucleotide-binding</keyword>
<name>A0A6N7W6C3_9ACTO</name>
<dbReference type="GO" id="GO:0005524">
    <property type="term" value="F:ATP binding"/>
    <property type="evidence" value="ECO:0007669"/>
    <property type="project" value="UniProtKB-KW"/>
</dbReference>
<evidence type="ECO:0000256" key="3">
    <source>
        <dbReference type="ARBA" id="ARBA00024484"/>
    </source>
</evidence>
<dbReference type="Gene3D" id="3.40.50.12780">
    <property type="entry name" value="N-terminal domain of ligase-like"/>
    <property type="match status" value="1"/>
</dbReference>
<evidence type="ECO:0000313" key="6">
    <source>
        <dbReference type="EMBL" id="MSS83982.1"/>
    </source>
</evidence>
<comment type="caution">
    <text evidence="6">The sequence shown here is derived from an EMBL/GenBank/DDBJ whole genome shotgun (WGS) entry which is preliminary data.</text>
</comment>
<evidence type="ECO:0000256" key="1">
    <source>
        <dbReference type="ARBA" id="ARBA00022741"/>
    </source>
</evidence>
<keyword evidence="6" id="KW-0436">Ligase</keyword>
<comment type="catalytic activity">
    <reaction evidence="3">
        <text>a long-chain fatty acid + ATP + CoA = a long-chain fatty acyl-CoA + AMP + diphosphate</text>
        <dbReference type="Rhea" id="RHEA:15421"/>
        <dbReference type="ChEBI" id="CHEBI:30616"/>
        <dbReference type="ChEBI" id="CHEBI:33019"/>
        <dbReference type="ChEBI" id="CHEBI:57287"/>
        <dbReference type="ChEBI" id="CHEBI:57560"/>
        <dbReference type="ChEBI" id="CHEBI:83139"/>
        <dbReference type="ChEBI" id="CHEBI:456215"/>
        <dbReference type="EC" id="6.2.1.3"/>
    </reaction>
    <physiologicalReaction direction="left-to-right" evidence="3">
        <dbReference type="Rhea" id="RHEA:15422"/>
    </physiologicalReaction>
</comment>
<organism evidence="6 7">
    <name type="scientific">Scrofimicrobium canadense</name>
    <dbReference type="NCBI Taxonomy" id="2652290"/>
    <lineage>
        <taxon>Bacteria</taxon>
        <taxon>Bacillati</taxon>
        <taxon>Actinomycetota</taxon>
        <taxon>Actinomycetes</taxon>
        <taxon>Actinomycetales</taxon>
        <taxon>Actinomycetaceae</taxon>
        <taxon>Scrofimicrobium</taxon>
    </lineage>
</organism>
<dbReference type="EMBL" id="VULO01000004">
    <property type="protein sequence ID" value="MSS83982.1"/>
    <property type="molecule type" value="Genomic_DNA"/>
</dbReference>
<proteinExistence type="predicted"/>
<feature type="region of interest" description="Disordered" evidence="4">
    <location>
        <begin position="318"/>
        <end position="337"/>
    </location>
</feature>
<evidence type="ECO:0000313" key="7">
    <source>
        <dbReference type="Proteomes" id="UP000470875"/>
    </source>
</evidence>
<dbReference type="InterPro" id="IPR045851">
    <property type="entry name" value="AMP-bd_C_sf"/>
</dbReference>